<dbReference type="CDD" id="cd16352">
    <property type="entry name" value="CheD"/>
    <property type="match status" value="1"/>
</dbReference>
<dbReference type="Pfam" id="PF03975">
    <property type="entry name" value="CheD"/>
    <property type="match status" value="1"/>
</dbReference>
<dbReference type="InterPro" id="IPR011324">
    <property type="entry name" value="Cytotoxic_necrot_fac-like_cat"/>
</dbReference>
<dbReference type="Proteomes" id="UP001142610">
    <property type="component" value="Unassembled WGS sequence"/>
</dbReference>
<comment type="similarity">
    <text evidence="3">Belongs to the CheD family.</text>
</comment>
<evidence type="ECO:0000256" key="2">
    <source>
        <dbReference type="ARBA" id="ARBA00022801"/>
    </source>
</evidence>
<dbReference type="AlphaFoldDB" id="A0A9X2L7W9"/>
<evidence type="ECO:0000256" key="1">
    <source>
        <dbReference type="ARBA" id="ARBA00022500"/>
    </source>
</evidence>
<reference evidence="4" key="1">
    <citation type="submission" date="2022-07" db="EMBL/GenBank/DDBJ databases">
        <title>Parvularcula maris sp. nov., an algicidal bacterium isolated from seawater.</title>
        <authorList>
            <person name="Li F."/>
        </authorList>
    </citation>
    <scope>NUCLEOTIDE SEQUENCE</scope>
    <source>
        <strain evidence="4">BGMRC 0090</strain>
    </source>
</reference>
<name>A0A9X2L7W9_9PROT</name>
<dbReference type="GO" id="GO:0050568">
    <property type="term" value="F:protein-glutamine glutaminase activity"/>
    <property type="evidence" value="ECO:0007669"/>
    <property type="project" value="UniProtKB-UniRule"/>
</dbReference>
<dbReference type="HAMAP" id="MF_01440">
    <property type="entry name" value="CheD"/>
    <property type="match status" value="1"/>
</dbReference>
<comment type="catalytic activity">
    <reaction evidence="3">
        <text>L-glutaminyl-[protein] + H2O = L-glutamyl-[protein] + NH4(+)</text>
        <dbReference type="Rhea" id="RHEA:16441"/>
        <dbReference type="Rhea" id="RHEA-COMP:10207"/>
        <dbReference type="Rhea" id="RHEA-COMP:10208"/>
        <dbReference type="ChEBI" id="CHEBI:15377"/>
        <dbReference type="ChEBI" id="CHEBI:28938"/>
        <dbReference type="ChEBI" id="CHEBI:29973"/>
        <dbReference type="ChEBI" id="CHEBI:30011"/>
        <dbReference type="EC" id="3.5.1.44"/>
    </reaction>
</comment>
<keyword evidence="5" id="KW-1185">Reference proteome</keyword>
<dbReference type="SUPFAM" id="SSF64438">
    <property type="entry name" value="CNF1/YfiH-like putative cysteine hydrolases"/>
    <property type="match status" value="1"/>
</dbReference>
<dbReference type="EMBL" id="JANIBC010000002">
    <property type="protein sequence ID" value="MCQ8184569.1"/>
    <property type="molecule type" value="Genomic_DNA"/>
</dbReference>
<comment type="caution">
    <text evidence="4">The sequence shown here is derived from an EMBL/GenBank/DDBJ whole genome shotgun (WGS) entry which is preliminary data.</text>
</comment>
<dbReference type="Gene3D" id="3.30.1330.200">
    <property type="match status" value="1"/>
</dbReference>
<keyword evidence="2 3" id="KW-0378">Hydrolase</keyword>
<comment type="function">
    <text evidence="3">Probably deamidates glutamine residues to glutamate on methyl-accepting chemotaxis receptors (MCPs), playing an important role in chemotaxis.</text>
</comment>
<gene>
    <name evidence="3" type="primary">cheD</name>
    <name evidence="4" type="ORF">NOG11_04130</name>
</gene>
<keyword evidence="1 3" id="KW-0145">Chemotaxis</keyword>
<evidence type="ECO:0000313" key="4">
    <source>
        <dbReference type="EMBL" id="MCQ8184569.1"/>
    </source>
</evidence>
<protein>
    <recommendedName>
        <fullName evidence="3">Probable chemoreceptor glutamine deamidase CheD</fullName>
        <ecNumber evidence="3">3.5.1.44</ecNumber>
    </recommendedName>
</protein>
<accession>A0A9X2L7W9</accession>
<dbReference type="PANTHER" id="PTHR35147">
    <property type="entry name" value="CHEMORECEPTOR GLUTAMINE DEAMIDASE CHED-RELATED"/>
    <property type="match status" value="1"/>
</dbReference>
<proteinExistence type="inferred from homology"/>
<dbReference type="GO" id="GO:0006935">
    <property type="term" value="P:chemotaxis"/>
    <property type="evidence" value="ECO:0007669"/>
    <property type="project" value="UniProtKB-UniRule"/>
</dbReference>
<sequence>MRFATDHQRSRGAPPTLIGVGGIAWSGDPAVVYSTLLGSCIAVCLFDQQSLKGGITHFLLAEAPETPSDDTRYGDVAVPLLAESLCQVGCSFSRLQAIVAGGSDVLNNMKPIGTENTAYALAWLREKRVPIIRKDVGGGSARRVRFSPSTGVCEITTIAS</sequence>
<organism evidence="4 5">
    <name type="scientific">Parvularcula maris</name>
    <dbReference type="NCBI Taxonomy" id="2965077"/>
    <lineage>
        <taxon>Bacteria</taxon>
        <taxon>Pseudomonadati</taxon>
        <taxon>Pseudomonadota</taxon>
        <taxon>Alphaproteobacteria</taxon>
        <taxon>Parvularculales</taxon>
        <taxon>Parvularculaceae</taxon>
        <taxon>Parvularcula</taxon>
    </lineage>
</organism>
<dbReference type="EC" id="3.5.1.44" evidence="3"/>
<evidence type="ECO:0000313" key="5">
    <source>
        <dbReference type="Proteomes" id="UP001142610"/>
    </source>
</evidence>
<dbReference type="RefSeq" id="WP_256618417.1">
    <property type="nucleotide sequence ID" value="NZ_JANIBC010000002.1"/>
</dbReference>
<dbReference type="InterPro" id="IPR005659">
    <property type="entry name" value="Chemorcpt_Glu_NH3ase_CheD"/>
</dbReference>
<evidence type="ECO:0000256" key="3">
    <source>
        <dbReference type="HAMAP-Rule" id="MF_01440"/>
    </source>
</evidence>
<dbReference type="PANTHER" id="PTHR35147:SF3">
    <property type="entry name" value="CHEMORECEPTOR GLUTAMINE DEAMIDASE CHED 1-RELATED"/>
    <property type="match status" value="1"/>
</dbReference>
<dbReference type="InterPro" id="IPR038592">
    <property type="entry name" value="CheD-like_sf"/>
</dbReference>